<dbReference type="InterPro" id="IPR012337">
    <property type="entry name" value="RNaseH-like_sf"/>
</dbReference>
<dbReference type="InterPro" id="IPR036737">
    <property type="entry name" value="OmpA-like_sf"/>
</dbReference>
<evidence type="ECO:0000256" key="2">
    <source>
        <dbReference type="SAM" id="SignalP"/>
    </source>
</evidence>
<dbReference type="EMBL" id="CAJNRG010001166">
    <property type="protein sequence ID" value="CAF2028615.1"/>
    <property type="molecule type" value="Genomic_DNA"/>
</dbReference>
<protein>
    <recommendedName>
        <fullName evidence="3">Integrase catalytic domain-containing protein</fullName>
    </recommendedName>
</protein>
<feature type="signal peptide" evidence="2">
    <location>
        <begin position="1"/>
        <end position="15"/>
    </location>
</feature>
<dbReference type="InterPro" id="IPR050330">
    <property type="entry name" value="Bact_OuterMem_StrucFunc"/>
</dbReference>
<feature type="chain" id="PRO_5032434252" description="Integrase catalytic domain-containing protein" evidence="2">
    <location>
        <begin position="16"/>
        <end position="489"/>
    </location>
</feature>
<dbReference type="InterPro" id="IPR001584">
    <property type="entry name" value="Integrase_cat-core"/>
</dbReference>
<dbReference type="Gene3D" id="3.30.420.10">
    <property type="entry name" value="Ribonuclease H-like superfamily/Ribonuclease H"/>
    <property type="match status" value="1"/>
</dbReference>
<feature type="domain" description="Integrase catalytic" evidence="3">
    <location>
        <begin position="313"/>
        <end position="489"/>
    </location>
</feature>
<dbReference type="PANTHER" id="PTHR30329">
    <property type="entry name" value="STATOR ELEMENT OF FLAGELLAR MOTOR COMPLEX"/>
    <property type="match status" value="1"/>
</dbReference>
<evidence type="ECO:0000256" key="1">
    <source>
        <dbReference type="SAM" id="MobiDB-lite"/>
    </source>
</evidence>
<keyword evidence="2" id="KW-0732">Signal</keyword>
<gene>
    <name evidence="4" type="ORF">XDN619_LOCUS4815</name>
</gene>
<dbReference type="GO" id="GO:0003676">
    <property type="term" value="F:nucleic acid binding"/>
    <property type="evidence" value="ECO:0007669"/>
    <property type="project" value="InterPro"/>
</dbReference>
<evidence type="ECO:0000259" key="3">
    <source>
        <dbReference type="PROSITE" id="PS50994"/>
    </source>
</evidence>
<dbReference type="SUPFAM" id="SSF53098">
    <property type="entry name" value="Ribonuclease H-like"/>
    <property type="match status" value="1"/>
</dbReference>
<dbReference type="Pfam" id="PF13683">
    <property type="entry name" value="rve_3"/>
    <property type="match status" value="1"/>
</dbReference>
<evidence type="ECO:0000313" key="4">
    <source>
        <dbReference type="EMBL" id="CAF2028615.1"/>
    </source>
</evidence>
<comment type="caution">
    <text evidence="4">The sequence shown here is derived from an EMBL/GenBank/DDBJ whole genome shotgun (WGS) entry which is preliminary data.</text>
</comment>
<sequence length="489" mass="55645">MMAFFLLLWLVSVFSESTLQGVAQYFTPTESISDKAGLGFDGGTKTNIEKGIGAENAASSSLIYGSPSKGHRVDAVRKPSNMTEVEKDHFISIMNSIQQNSDLKNYSDNLQMDITNEGLRIQIIDSDNRPMFKPNTSELQPYIEKIITVIGKIVSNQPNYISISGHTASIKDNKKQVVKIVGRADREPFDYKDPYSVQNIRVGITLLNEDSISEYQKSIPNVKNSGCDEQKLLPSRRGPKPRYKDLPLNDGSIEKKVLDYRKHGYNKFVISEALKKDSGVKSACSASTVYRILAHHGESCLRKKMVEEKRKIIREYKGSLGHIDCHILPKSIVKTEAGKRYYVVGCIDDYSRVVWVEVVSSLKALDICFAMMDIILIKHQRYDIKYEEILSDNGSEFCGGKDLMSHPFERLMSHFDIKHRRTKPYRPQTNGKIERFWRSFDDEVIEGAEYETLDELKDSVLGYNFDYNENRPHQSLNGKTPEMMAMEAK</sequence>
<evidence type="ECO:0000313" key="5">
    <source>
        <dbReference type="Proteomes" id="UP000663887"/>
    </source>
</evidence>
<dbReference type="AlphaFoldDB" id="A0A816NAE3"/>
<name>A0A816NAE3_9BILA</name>
<dbReference type="InterPro" id="IPR036397">
    <property type="entry name" value="RNaseH_sf"/>
</dbReference>
<dbReference type="Proteomes" id="UP000663887">
    <property type="component" value="Unassembled WGS sequence"/>
</dbReference>
<reference evidence="4" key="1">
    <citation type="submission" date="2021-02" db="EMBL/GenBank/DDBJ databases">
        <authorList>
            <person name="Nowell W R."/>
        </authorList>
    </citation>
    <scope>NUCLEOTIDE SEQUENCE</scope>
</reference>
<feature type="region of interest" description="Disordered" evidence="1">
    <location>
        <begin position="226"/>
        <end position="246"/>
    </location>
</feature>
<dbReference type="SUPFAM" id="SSF103088">
    <property type="entry name" value="OmpA-like"/>
    <property type="match status" value="1"/>
</dbReference>
<accession>A0A816NAE3</accession>
<dbReference type="Gene3D" id="3.30.1330.60">
    <property type="entry name" value="OmpA-like domain"/>
    <property type="match status" value="1"/>
</dbReference>
<dbReference type="PROSITE" id="PS50994">
    <property type="entry name" value="INTEGRASE"/>
    <property type="match status" value="1"/>
</dbReference>
<proteinExistence type="predicted"/>
<dbReference type="PANTHER" id="PTHR30329:SF21">
    <property type="entry name" value="LIPOPROTEIN YIAD-RELATED"/>
    <property type="match status" value="1"/>
</dbReference>
<organism evidence="4 5">
    <name type="scientific">Rotaria magnacalcarata</name>
    <dbReference type="NCBI Taxonomy" id="392030"/>
    <lineage>
        <taxon>Eukaryota</taxon>
        <taxon>Metazoa</taxon>
        <taxon>Spiralia</taxon>
        <taxon>Gnathifera</taxon>
        <taxon>Rotifera</taxon>
        <taxon>Eurotatoria</taxon>
        <taxon>Bdelloidea</taxon>
        <taxon>Philodinida</taxon>
        <taxon>Philodinidae</taxon>
        <taxon>Rotaria</taxon>
    </lineage>
</organism>
<dbReference type="GO" id="GO:0015074">
    <property type="term" value="P:DNA integration"/>
    <property type="evidence" value="ECO:0007669"/>
    <property type="project" value="InterPro"/>
</dbReference>